<proteinExistence type="predicted"/>
<gene>
    <name evidence="1" type="ORF">K788_00033265</name>
</gene>
<dbReference type="EMBL" id="CP012746">
    <property type="protein sequence ID" value="ALL64542.1"/>
    <property type="molecule type" value="Genomic_DNA"/>
</dbReference>
<sequence>MVQEMMTRPEAAMRLALPRKRPRRRVICDVHV</sequence>
<protein>
    <submittedName>
        <fullName evidence="1">Uncharacterized protein</fullName>
    </submittedName>
</protein>
<dbReference type="Proteomes" id="UP000019146">
    <property type="component" value="Chromosome 1"/>
</dbReference>
<evidence type="ECO:0000313" key="1">
    <source>
        <dbReference type="EMBL" id="ALL64542.1"/>
    </source>
</evidence>
<dbReference type="AlphaFoldDB" id="A0A0P0R8E3"/>
<accession>A0A0P0R8E3</accession>
<reference evidence="1 2" key="1">
    <citation type="journal article" date="2014" name="Genome Announc.">
        <title>Draft Genome Sequence of the Haloacid-Degrading Burkholderia caribensis Strain MBA4.</title>
        <authorList>
            <person name="Pan Y."/>
            <person name="Kong K.F."/>
            <person name="Tsang J.S."/>
        </authorList>
    </citation>
    <scope>NUCLEOTIDE SEQUENCE [LARGE SCALE GENOMIC DNA]</scope>
    <source>
        <strain evidence="1 2">MBA4</strain>
    </source>
</reference>
<evidence type="ECO:0000313" key="2">
    <source>
        <dbReference type="Proteomes" id="UP000019146"/>
    </source>
</evidence>
<organism evidence="1 2">
    <name type="scientific">Paraburkholderia caribensis MBA4</name>
    <dbReference type="NCBI Taxonomy" id="1323664"/>
    <lineage>
        <taxon>Bacteria</taxon>
        <taxon>Pseudomonadati</taxon>
        <taxon>Pseudomonadota</taxon>
        <taxon>Betaproteobacteria</taxon>
        <taxon>Burkholderiales</taxon>
        <taxon>Burkholderiaceae</taxon>
        <taxon>Paraburkholderia</taxon>
    </lineage>
</organism>
<name>A0A0P0R8E3_9BURK</name>
<dbReference type="KEGG" id="bcai:K788_00033265"/>